<organism evidence="6 7">
    <name type="scientific">Campylobacter gracilis RM3268</name>
    <dbReference type="NCBI Taxonomy" id="553220"/>
    <lineage>
        <taxon>Bacteria</taxon>
        <taxon>Pseudomonadati</taxon>
        <taxon>Campylobacterota</taxon>
        <taxon>Epsilonproteobacteria</taxon>
        <taxon>Campylobacterales</taxon>
        <taxon>Campylobacteraceae</taxon>
        <taxon>Campylobacter</taxon>
    </lineage>
</organism>
<keyword evidence="4" id="KW-0949">S-adenosyl-L-methionine</keyword>
<keyword evidence="7" id="KW-1185">Reference proteome</keyword>
<dbReference type="PROSITE" id="PS00092">
    <property type="entry name" value="N6_MTASE"/>
    <property type="match status" value="1"/>
</dbReference>
<evidence type="ECO:0000256" key="1">
    <source>
        <dbReference type="ARBA" id="ARBA00011900"/>
    </source>
</evidence>
<evidence type="ECO:0000256" key="4">
    <source>
        <dbReference type="ARBA" id="ARBA00022691"/>
    </source>
</evidence>
<dbReference type="Proteomes" id="UP000005709">
    <property type="component" value="Unassembled WGS sequence"/>
</dbReference>
<dbReference type="STRING" id="824.CGRAC_0491"/>
<dbReference type="eggNOG" id="COG3392">
    <property type="taxonomic scope" value="Bacteria"/>
</dbReference>
<evidence type="ECO:0000256" key="2">
    <source>
        <dbReference type="ARBA" id="ARBA00022603"/>
    </source>
</evidence>
<evidence type="ECO:0000313" key="7">
    <source>
        <dbReference type="Proteomes" id="UP000005709"/>
    </source>
</evidence>
<dbReference type="GO" id="GO:0009007">
    <property type="term" value="F:site-specific DNA-methyltransferase (adenine-specific) activity"/>
    <property type="evidence" value="ECO:0007669"/>
    <property type="project" value="UniProtKB-EC"/>
</dbReference>
<keyword evidence="2 6" id="KW-0489">Methyltransferase</keyword>
<dbReference type="InterPro" id="IPR029063">
    <property type="entry name" value="SAM-dependent_MTases_sf"/>
</dbReference>
<evidence type="ECO:0000256" key="3">
    <source>
        <dbReference type="ARBA" id="ARBA00022679"/>
    </source>
</evidence>
<keyword evidence="3 6" id="KW-0808">Transferase</keyword>
<sequence length="373" mass="41613">MTSGEKREFLSEQLISYLGNKRSLLAPIERAICEIKAELGQGKISFADVFSGSGIVARLAKAHSNLVIANDLEGYSRAINSCYLSNFSDGLWRDLSELHAEILRNFTPKESFFSELYAPKDDENIKAGERAFYTRRNALILGGLCEQIGKIPQKFRDFFTAPLLSESSIHSNTGGVFKGFYKDKAGVGKFGGSGENALARIMGEISLRLPVLSNFACESAVFQEDAARFAQSASERFSQLDVAYFDPPYNQHPYGSNYFMLNLITDFINDGKCPNAAELSKVSGIPADWNRSAYNKKSSAAEEFFALLTKFPAKFLIISFNSEGFISKAEFLKNLTKIGSVRTIEIRYPTYRASRNLSARELYVTEFLYVVQK</sequence>
<comment type="catalytic activity">
    <reaction evidence="5">
        <text>a 2'-deoxyadenosine in DNA + S-adenosyl-L-methionine = an N(6)-methyl-2'-deoxyadenosine in DNA + S-adenosyl-L-homocysteine + H(+)</text>
        <dbReference type="Rhea" id="RHEA:15197"/>
        <dbReference type="Rhea" id="RHEA-COMP:12418"/>
        <dbReference type="Rhea" id="RHEA-COMP:12419"/>
        <dbReference type="ChEBI" id="CHEBI:15378"/>
        <dbReference type="ChEBI" id="CHEBI:57856"/>
        <dbReference type="ChEBI" id="CHEBI:59789"/>
        <dbReference type="ChEBI" id="CHEBI:90615"/>
        <dbReference type="ChEBI" id="CHEBI:90616"/>
        <dbReference type="EC" id="2.1.1.72"/>
    </reaction>
</comment>
<dbReference type="Pfam" id="PF02086">
    <property type="entry name" value="MethyltransfD12"/>
    <property type="match status" value="1"/>
</dbReference>
<protein>
    <recommendedName>
        <fullName evidence="1">site-specific DNA-methyltransferase (adenine-specific)</fullName>
        <ecNumber evidence="1">2.1.1.72</ecNumber>
    </recommendedName>
</protein>
<comment type="caution">
    <text evidence="6">The sequence shown here is derived from an EMBL/GenBank/DDBJ whole genome shotgun (WGS) entry which is preliminary data.</text>
</comment>
<dbReference type="GO" id="GO:0009307">
    <property type="term" value="P:DNA restriction-modification system"/>
    <property type="evidence" value="ECO:0007669"/>
    <property type="project" value="InterPro"/>
</dbReference>
<evidence type="ECO:0000256" key="5">
    <source>
        <dbReference type="ARBA" id="ARBA00047942"/>
    </source>
</evidence>
<dbReference type="AlphaFoldDB" id="C8PEI7"/>
<dbReference type="EC" id="2.1.1.72" evidence="1"/>
<dbReference type="EMBL" id="ACYG01000008">
    <property type="protein sequence ID" value="EEV18782.1"/>
    <property type="molecule type" value="Genomic_DNA"/>
</dbReference>
<gene>
    <name evidence="6" type="ORF">CAMGR0001_1888</name>
</gene>
<dbReference type="SUPFAM" id="SSF53335">
    <property type="entry name" value="S-adenosyl-L-methionine-dependent methyltransferases"/>
    <property type="match status" value="1"/>
</dbReference>
<dbReference type="InterPro" id="IPR012327">
    <property type="entry name" value="MeTrfase_D12"/>
</dbReference>
<proteinExistence type="predicted"/>
<name>C8PEI7_9BACT</name>
<dbReference type="GO" id="GO:0003676">
    <property type="term" value="F:nucleic acid binding"/>
    <property type="evidence" value="ECO:0007669"/>
    <property type="project" value="InterPro"/>
</dbReference>
<reference evidence="6 7" key="1">
    <citation type="submission" date="2009-07" db="EMBL/GenBank/DDBJ databases">
        <authorList>
            <person name="Madupu R."/>
            <person name="Sebastian Y."/>
            <person name="Durkin A.S."/>
            <person name="Torralba M."/>
            <person name="Methe B."/>
            <person name="Sutton G.G."/>
            <person name="Strausberg R.L."/>
            <person name="Nelson K.E."/>
        </authorList>
    </citation>
    <scope>NUCLEOTIDE SEQUENCE [LARGE SCALE GENOMIC DNA]</scope>
    <source>
        <strain evidence="6 7">RM3268</strain>
    </source>
</reference>
<accession>C8PEI7</accession>
<dbReference type="OrthoDB" id="9805629at2"/>
<evidence type="ECO:0000313" key="6">
    <source>
        <dbReference type="EMBL" id="EEV18782.1"/>
    </source>
</evidence>
<dbReference type="RefSeq" id="WP_005869413.1">
    <property type="nucleotide sequence ID" value="NZ_ACYG01000008.1"/>
</dbReference>
<dbReference type="InterPro" id="IPR002052">
    <property type="entry name" value="DNA_methylase_N6_adenine_CS"/>
</dbReference>
<dbReference type="GO" id="GO:0032259">
    <property type="term" value="P:methylation"/>
    <property type="evidence" value="ECO:0007669"/>
    <property type="project" value="UniProtKB-KW"/>
</dbReference>
<dbReference type="PRINTS" id="PR00505">
    <property type="entry name" value="D12N6MTFRASE"/>
</dbReference>